<comment type="caution">
    <text evidence="1">The sequence shown here is derived from an EMBL/GenBank/DDBJ whole genome shotgun (WGS) entry which is preliminary data.</text>
</comment>
<evidence type="ECO:0000313" key="1">
    <source>
        <dbReference type="EMBL" id="EYC08631.1"/>
    </source>
</evidence>
<reference evidence="2" key="1">
    <citation type="journal article" date="2015" name="Nat. Genet.">
        <title>The genome and transcriptome of the zoonotic hookworm Ancylostoma ceylanicum identify infection-specific gene families.</title>
        <authorList>
            <person name="Schwarz E.M."/>
            <person name="Hu Y."/>
            <person name="Antoshechkin I."/>
            <person name="Miller M.M."/>
            <person name="Sternberg P.W."/>
            <person name="Aroian R.V."/>
        </authorList>
    </citation>
    <scope>NUCLEOTIDE SEQUENCE</scope>
    <source>
        <strain evidence="2">HY135</strain>
    </source>
</reference>
<dbReference type="OrthoDB" id="10324794at2759"/>
<organism evidence="1 2">
    <name type="scientific">Ancylostoma ceylanicum</name>
    <dbReference type="NCBI Taxonomy" id="53326"/>
    <lineage>
        <taxon>Eukaryota</taxon>
        <taxon>Metazoa</taxon>
        <taxon>Ecdysozoa</taxon>
        <taxon>Nematoda</taxon>
        <taxon>Chromadorea</taxon>
        <taxon>Rhabditida</taxon>
        <taxon>Rhabditina</taxon>
        <taxon>Rhabditomorpha</taxon>
        <taxon>Strongyloidea</taxon>
        <taxon>Ancylostomatidae</taxon>
        <taxon>Ancylostomatinae</taxon>
        <taxon>Ancylostoma</taxon>
    </lineage>
</organism>
<name>A0A016U0Y6_9BILA</name>
<protein>
    <submittedName>
        <fullName evidence="1">Uncharacterized protein</fullName>
    </submittedName>
</protein>
<proteinExistence type="predicted"/>
<dbReference type="EMBL" id="JARK01001401">
    <property type="protein sequence ID" value="EYC08631.1"/>
    <property type="molecule type" value="Genomic_DNA"/>
</dbReference>
<dbReference type="Proteomes" id="UP000024635">
    <property type="component" value="Unassembled WGS sequence"/>
</dbReference>
<accession>A0A016U0Y6</accession>
<keyword evidence="2" id="KW-1185">Reference proteome</keyword>
<sequence>MMLCRMSVAKTAGSNGIYVNEDIAHIIVKHIRKFDGTVESEWIFRSLERHWTNIKRVSKAFYTAVCRCLARTSRVGVILAENGTVVTLYCDDSRDDNGCIAQTFFVTINPLKAYIRMVARLVSNPVVLDLEDYYGHTVEGDNEVIRALTCFRDIKIINVYRECRCPACLALVQHAGPSVPVVEWGPTFFDQRLERSYDSDTSVIVDSDDEDAFFDPV</sequence>
<gene>
    <name evidence="1" type="primary">Acey_s0065.g3656</name>
    <name evidence="1" type="ORF">Y032_0065g3656</name>
</gene>
<evidence type="ECO:0000313" key="2">
    <source>
        <dbReference type="Proteomes" id="UP000024635"/>
    </source>
</evidence>
<dbReference type="AlphaFoldDB" id="A0A016U0Y6"/>